<evidence type="ECO:0000256" key="1">
    <source>
        <dbReference type="ARBA" id="ARBA00004141"/>
    </source>
</evidence>
<keyword evidence="4 6" id="KW-1133">Transmembrane helix</keyword>
<feature type="transmembrane region" description="Helical" evidence="6">
    <location>
        <begin position="149"/>
        <end position="167"/>
    </location>
</feature>
<keyword evidence="9" id="KW-1185">Reference proteome</keyword>
<reference evidence="8 9" key="1">
    <citation type="journal article" date="2018" name="Front. Plant Sci.">
        <title>Red Clover (Trifolium pratense) and Zigzag Clover (T. medium) - A Picture of Genomic Similarities and Differences.</title>
        <authorList>
            <person name="Dluhosova J."/>
            <person name="Istvanek J."/>
            <person name="Nedelnik J."/>
            <person name="Repkova J."/>
        </authorList>
    </citation>
    <scope>NUCLEOTIDE SEQUENCE [LARGE SCALE GENOMIC DNA]</scope>
    <source>
        <strain evidence="9">cv. 10/8</strain>
        <tissue evidence="8">Leaf</tissue>
    </source>
</reference>
<evidence type="ECO:0000256" key="6">
    <source>
        <dbReference type="SAM" id="Phobius"/>
    </source>
</evidence>
<comment type="subcellular location">
    <subcellularLocation>
        <location evidence="1">Membrane</location>
        <topology evidence="1">Multi-pass membrane protein</topology>
    </subcellularLocation>
</comment>
<dbReference type="Pfam" id="PF01061">
    <property type="entry name" value="ABC2_membrane"/>
    <property type="match status" value="1"/>
</dbReference>
<accession>A0A392MLS8</accession>
<protein>
    <submittedName>
        <fullName evidence="8">ABC transporter G family member 22-like</fullName>
    </submittedName>
</protein>
<evidence type="ECO:0000256" key="4">
    <source>
        <dbReference type="ARBA" id="ARBA00022989"/>
    </source>
</evidence>
<comment type="caution">
    <text evidence="8">The sequence shown here is derived from an EMBL/GenBank/DDBJ whole genome shotgun (WGS) entry which is preliminary data.</text>
</comment>
<gene>
    <name evidence="8" type="ORF">A2U01_0009339</name>
</gene>
<organism evidence="8 9">
    <name type="scientific">Trifolium medium</name>
    <dbReference type="NCBI Taxonomy" id="97028"/>
    <lineage>
        <taxon>Eukaryota</taxon>
        <taxon>Viridiplantae</taxon>
        <taxon>Streptophyta</taxon>
        <taxon>Embryophyta</taxon>
        <taxon>Tracheophyta</taxon>
        <taxon>Spermatophyta</taxon>
        <taxon>Magnoliopsida</taxon>
        <taxon>eudicotyledons</taxon>
        <taxon>Gunneridae</taxon>
        <taxon>Pentapetalae</taxon>
        <taxon>rosids</taxon>
        <taxon>fabids</taxon>
        <taxon>Fabales</taxon>
        <taxon>Fabaceae</taxon>
        <taxon>Papilionoideae</taxon>
        <taxon>50 kb inversion clade</taxon>
        <taxon>NPAAA clade</taxon>
        <taxon>Hologalegina</taxon>
        <taxon>IRL clade</taxon>
        <taxon>Trifolieae</taxon>
        <taxon>Trifolium</taxon>
    </lineage>
</organism>
<name>A0A392MLS8_9FABA</name>
<feature type="transmembrane region" description="Helical" evidence="6">
    <location>
        <begin position="62"/>
        <end position="85"/>
    </location>
</feature>
<dbReference type="Proteomes" id="UP000265520">
    <property type="component" value="Unassembled WGS sequence"/>
</dbReference>
<dbReference type="PANTHER" id="PTHR48041:SF138">
    <property type="entry name" value="XENOBIOTIC-TRANSPORTING ATPASE-RELATED"/>
    <property type="match status" value="1"/>
</dbReference>
<evidence type="ECO:0000256" key="2">
    <source>
        <dbReference type="ARBA" id="ARBA00022448"/>
    </source>
</evidence>
<dbReference type="InterPro" id="IPR013525">
    <property type="entry name" value="ABC2_TM"/>
</dbReference>
<feature type="transmembrane region" description="Helical" evidence="6">
    <location>
        <begin position="209"/>
        <end position="228"/>
    </location>
</feature>
<keyword evidence="3 6" id="KW-0812">Transmembrane</keyword>
<dbReference type="EMBL" id="LXQA010014201">
    <property type="protein sequence ID" value="MCH88450.1"/>
    <property type="molecule type" value="Genomic_DNA"/>
</dbReference>
<evidence type="ECO:0000313" key="9">
    <source>
        <dbReference type="Proteomes" id="UP000265520"/>
    </source>
</evidence>
<feature type="non-terminal residue" evidence="8">
    <location>
        <position position="1"/>
    </location>
</feature>
<dbReference type="GO" id="GO:0016020">
    <property type="term" value="C:membrane"/>
    <property type="evidence" value="ECO:0007669"/>
    <property type="project" value="UniProtKB-SubCell"/>
</dbReference>
<evidence type="ECO:0000256" key="3">
    <source>
        <dbReference type="ARBA" id="ARBA00022692"/>
    </source>
</evidence>
<keyword evidence="2" id="KW-0813">Transport</keyword>
<feature type="domain" description="ABC-2 type transporter transmembrane" evidence="7">
    <location>
        <begin position="45"/>
        <end position="229"/>
    </location>
</feature>
<evidence type="ECO:0000256" key="5">
    <source>
        <dbReference type="ARBA" id="ARBA00023136"/>
    </source>
</evidence>
<dbReference type="PANTHER" id="PTHR48041">
    <property type="entry name" value="ABC TRANSPORTER G FAMILY MEMBER 28"/>
    <property type="match status" value="1"/>
</dbReference>
<dbReference type="AlphaFoldDB" id="A0A392MLS8"/>
<evidence type="ECO:0000259" key="7">
    <source>
        <dbReference type="Pfam" id="PF01061"/>
    </source>
</evidence>
<feature type="transmembrane region" description="Helical" evidence="6">
    <location>
        <begin position="97"/>
        <end position="119"/>
    </location>
</feature>
<sequence length="247" mass="27828">YLAEAYETKVAEAEKKKLMVPIPLDEEIKAKVCSRKRQWGASWLEQYSILFSRGFKERRHDYFSWLRITQVLSTAVILGLLWWQSDANNPKGLQDQAGLLFFIAVFWGFFPVFTAIFTFPQERAMLNKERATDMYRLSAYFVARTTSDLPLDLVLPVLFLLVVYFMAGLRLSVGPFFLSILTVFLCIVAAQGLGLAIGATLMDLKRATTLASVTVMTFMLAGGFFVQIDLGVKVKLVILGIISLVSK</sequence>
<keyword evidence="5 6" id="KW-0472">Membrane</keyword>
<proteinExistence type="predicted"/>
<evidence type="ECO:0000313" key="8">
    <source>
        <dbReference type="EMBL" id="MCH88450.1"/>
    </source>
</evidence>
<dbReference type="InterPro" id="IPR050352">
    <property type="entry name" value="ABCG_transporters"/>
</dbReference>
<feature type="transmembrane region" description="Helical" evidence="6">
    <location>
        <begin position="173"/>
        <end position="197"/>
    </location>
</feature>
<dbReference type="GO" id="GO:0140359">
    <property type="term" value="F:ABC-type transporter activity"/>
    <property type="evidence" value="ECO:0007669"/>
    <property type="project" value="InterPro"/>
</dbReference>